<organism evidence="2 3">
    <name type="scientific">Halodesulfovibrio spirochaetisodalis</name>
    <dbReference type="NCBI Taxonomy" id="1560234"/>
    <lineage>
        <taxon>Bacteria</taxon>
        <taxon>Pseudomonadati</taxon>
        <taxon>Thermodesulfobacteriota</taxon>
        <taxon>Desulfovibrionia</taxon>
        <taxon>Desulfovibrionales</taxon>
        <taxon>Desulfovibrionaceae</taxon>
        <taxon>Halodesulfovibrio</taxon>
    </lineage>
</organism>
<accession>A0A1B7XEJ0</accession>
<proteinExistence type="predicted"/>
<feature type="transmembrane region" description="Helical" evidence="1">
    <location>
        <begin position="12"/>
        <end position="36"/>
    </location>
</feature>
<keyword evidence="1" id="KW-1133">Transmembrane helix</keyword>
<sequence length="88" mass="10480">MFANRWRTISALVFALLCIIFNWQWGVGVMFLFWAIRDIADGESHFVETIKRSEELILYCLVIAMQLFFALFFLVADFSKNDFLLWFL</sequence>
<dbReference type="PATRIC" id="fig|1560234.3.peg.3254"/>
<name>A0A1B7XEJ0_9BACT</name>
<dbReference type="RefSeq" id="WP_066853749.1">
    <property type="nucleotide sequence ID" value="NZ_JXMS01000009.1"/>
</dbReference>
<feature type="transmembrane region" description="Helical" evidence="1">
    <location>
        <begin position="56"/>
        <end position="76"/>
    </location>
</feature>
<evidence type="ECO:0000256" key="1">
    <source>
        <dbReference type="SAM" id="Phobius"/>
    </source>
</evidence>
<evidence type="ECO:0000313" key="2">
    <source>
        <dbReference type="EMBL" id="OBQ52611.1"/>
    </source>
</evidence>
<dbReference type="OrthoDB" id="5465242at2"/>
<dbReference type="AlphaFoldDB" id="A0A1B7XEJ0"/>
<reference evidence="2 3" key="1">
    <citation type="submission" date="2015-01" db="EMBL/GenBank/DDBJ databases">
        <title>Desulfovibrio sp. JC271 draft genome sequence.</title>
        <authorList>
            <person name="Shivani Y."/>
            <person name="Subhash Y."/>
            <person name="Sasikala C."/>
            <person name="Ramana C.V."/>
        </authorList>
    </citation>
    <scope>NUCLEOTIDE SEQUENCE [LARGE SCALE GENOMIC DNA]</scope>
    <source>
        <strain evidence="2 3">JC271</strain>
    </source>
</reference>
<comment type="caution">
    <text evidence="2">The sequence shown here is derived from an EMBL/GenBank/DDBJ whole genome shotgun (WGS) entry which is preliminary data.</text>
</comment>
<protein>
    <submittedName>
        <fullName evidence="2">Uncharacterized protein</fullName>
    </submittedName>
</protein>
<dbReference type="STRING" id="1560234.SP90_06390"/>
<evidence type="ECO:0000313" key="3">
    <source>
        <dbReference type="Proteomes" id="UP000091979"/>
    </source>
</evidence>
<dbReference type="Proteomes" id="UP000091979">
    <property type="component" value="Unassembled WGS sequence"/>
</dbReference>
<keyword evidence="3" id="KW-1185">Reference proteome</keyword>
<keyword evidence="1" id="KW-0812">Transmembrane</keyword>
<keyword evidence="1" id="KW-0472">Membrane</keyword>
<gene>
    <name evidence="2" type="ORF">SP90_06390</name>
</gene>
<dbReference type="EMBL" id="JXMS01000009">
    <property type="protein sequence ID" value="OBQ52611.1"/>
    <property type="molecule type" value="Genomic_DNA"/>
</dbReference>